<evidence type="ECO:0000313" key="1">
    <source>
        <dbReference type="EMBL" id="KAK7501334.1"/>
    </source>
</evidence>
<dbReference type="Proteomes" id="UP001519460">
    <property type="component" value="Unassembled WGS sequence"/>
</dbReference>
<sequence length="111" mass="12635">MWPLKNIHVVGMERRLCCENGQRHPYCENGQKQPCCGNDADKDKDIHVYANKEIHDVDTDKDIYVTTSDHSLLFGSLCRVREIRSDEPGLPSNLMMSKELSVRAAVFVDSI</sequence>
<name>A0ABD0LNV8_9CAEN</name>
<gene>
    <name evidence="1" type="ORF">BaRGS_00007459</name>
</gene>
<comment type="caution">
    <text evidence="1">The sequence shown here is derived from an EMBL/GenBank/DDBJ whole genome shotgun (WGS) entry which is preliminary data.</text>
</comment>
<proteinExistence type="predicted"/>
<dbReference type="EMBL" id="JACVVK020000032">
    <property type="protein sequence ID" value="KAK7501334.1"/>
    <property type="molecule type" value="Genomic_DNA"/>
</dbReference>
<protein>
    <submittedName>
        <fullName evidence="1">Uncharacterized protein</fullName>
    </submittedName>
</protein>
<dbReference type="AlphaFoldDB" id="A0ABD0LNV8"/>
<organism evidence="1 2">
    <name type="scientific">Batillaria attramentaria</name>
    <dbReference type="NCBI Taxonomy" id="370345"/>
    <lineage>
        <taxon>Eukaryota</taxon>
        <taxon>Metazoa</taxon>
        <taxon>Spiralia</taxon>
        <taxon>Lophotrochozoa</taxon>
        <taxon>Mollusca</taxon>
        <taxon>Gastropoda</taxon>
        <taxon>Caenogastropoda</taxon>
        <taxon>Sorbeoconcha</taxon>
        <taxon>Cerithioidea</taxon>
        <taxon>Batillariidae</taxon>
        <taxon>Batillaria</taxon>
    </lineage>
</organism>
<evidence type="ECO:0000313" key="2">
    <source>
        <dbReference type="Proteomes" id="UP001519460"/>
    </source>
</evidence>
<keyword evidence="2" id="KW-1185">Reference proteome</keyword>
<accession>A0ABD0LNV8</accession>
<reference evidence="1 2" key="1">
    <citation type="journal article" date="2023" name="Sci. Data">
        <title>Genome assembly of the Korean intertidal mud-creeper Batillaria attramentaria.</title>
        <authorList>
            <person name="Patra A.K."/>
            <person name="Ho P.T."/>
            <person name="Jun S."/>
            <person name="Lee S.J."/>
            <person name="Kim Y."/>
            <person name="Won Y.J."/>
        </authorList>
    </citation>
    <scope>NUCLEOTIDE SEQUENCE [LARGE SCALE GENOMIC DNA]</scope>
    <source>
        <strain evidence="1">Wonlab-2016</strain>
    </source>
</reference>